<name>A0A1Y1Y2E2_9FUNG</name>
<reference evidence="12 13" key="1">
    <citation type="submission" date="2016-07" db="EMBL/GenBank/DDBJ databases">
        <title>Pervasive Adenine N6-methylation of Active Genes in Fungi.</title>
        <authorList>
            <consortium name="DOE Joint Genome Institute"/>
            <person name="Mondo S.J."/>
            <person name="Dannebaum R.O."/>
            <person name="Kuo R.C."/>
            <person name="Labutti K."/>
            <person name="Haridas S."/>
            <person name="Kuo A."/>
            <person name="Salamov A."/>
            <person name="Ahrendt S.R."/>
            <person name="Lipzen A."/>
            <person name="Sullivan W."/>
            <person name="Andreopoulos W.B."/>
            <person name="Clum A."/>
            <person name="Lindquist E."/>
            <person name="Daum C."/>
            <person name="Ramamoorthy G.K."/>
            <person name="Gryganskyi A."/>
            <person name="Culley D."/>
            <person name="Magnuson J.K."/>
            <person name="James T.Y."/>
            <person name="O'Malley M.A."/>
            <person name="Stajich J.E."/>
            <person name="Spatafora J.W."/>
            <person name="Visel A."/>
            <person name="Grigoriev I.V."/>
        </authorList>
    </citation>
    <scope>NUCLEOTIDE SEQUENCE [LARGE SCALE GENOMIC DNA]</scope>
    <source>
        <strain evidence="12 13">CBS 931.73</strain>
    </source>
</reference>
<evidence type="ECO:0000256" key="9">
    <source>
        <dbReference type="ARBA" id="ARBA00048048"/>
    </source>
</evidence>
<dbReference type="GO" id="GO:0019706">
    <property type="term" value="F:protein-cysteine S-palmitoyltransferase activity"/>
    <property type="evidence" value="ECO:0007669"/>
    <property type="project" value="UniProtKB-EC"/>
</dbReference>
<comment type="domain">
    <text evidence="10">The DHHC domain is required for palmitoyltransferase activity.</text>
</comment>
<feature type="transmembrane region" description="Helical" evidence="10">
    <location>
        <begin position="6"/>
        <end position="24"/>
    </location>
</feature>
<keyword evidence="7" id="KW-0449">Lipoprotein</keyword>
<dbReference type="GO" id="GO:0005783">
    <property type="term" value="C:endoplasmic reticulum"/>
    <property type="evidence" value="ECO:0007669"/>
    <property type="project" value="TreeGrafter"/>
</dbReference>
<keyword evidence="6" id="KW-0564">Palmitate</keyword>
<dbReference type="InterPro" id="IPR001594">
    <property type="entry name" value="Palmitoyltrfase_DHHC"/>
</dbReference>
<comment type="catalytic activity">
    <reaction evidence="9 10">
        <text>L-cysteinyl-[protein] + hexadecanoyl-CoA = S-hexadecanoyl-L-cysteinyl-[protein] + CoA</text>
        <dbReference type="Rhea" id="RHEA:36683"/>
        <dbReference type="Rhea" id="RHEA-COMP:10131"/>
        <dbReference type="Rhea" id="RHEA-COMP:11032"/>
        <dbReference type="ChEBI" id="CHEBI:29950"/>
        <dbReference type="ChEBI" id="CHEBI:57287"/>
        <dbReference type="ChEBI" id="CHEBI:57379"/>
        <dbReference type="ChEBI" id="CHEBI:74151"/>
        <dbReference type="EC" id="2.3.1.225"/>
    </reaction>
</comment>
<dbReference type="GO" id="GO:0016020">
    <property type="term" value="C:membrane"/>
    <property type="evidence" value="ECO:0007669"/>
    <property type="project" value="UniProtKB-SubCell"/>
</dbReference>
<feature type="transmembrane region" description="Helical" evidence="10">
    <location>
        <begin position="107"/>
        <end position="127"/>
    </location>
</feature>
<evidence type="ECO:0000313" key="12">
    <source>
        <dbReference type="EMBL" id="ORX92160.1"/>
    </source>
</evidence>
<keyword evidence="8 10" id="KW-0012">Acyltransferase</keyword>
<evidence type="ECO:0000259" key="11">
    <source>
        <dbReference type="Pfam" id="PF01529"/>
    </source>
</evidence>
<dbReference type="InterPro" id="IPR039859">
    <property type="entry name" value="PFA4/ZDH16/20/ERF2-like"/>
</dbReference>
<evidence type="ECO:0000313" key="13">
    <source>
        <dbReference type="Proteomes" id="UP000193498"/>
    </source>
</evidence>
<evidence type="ECO:0000256" key="2">
    <source>
        <dbReference type="ARBA" id="ARBA00022679"/>
    </source>
</evidence>
<comment type="similarity">
    <text evidence="10">Belongs to the DHHC palmitoyltransferase family.</text>
</comment>
<dbReference type="InParanoid" id="A0A1Y1Y2E2"/>
<evidence type="ECO:0000256" key="7">
    <source>
        <dbReference type="ARBA" id="ARBA00023288"/>
    </source>
</evidence>
<sequence length="374" mass="42840">MAPLEWALLILITFFSFVFVLLMGPSRRFRDGPIGKLYRFLTHDASVTFRTHARRLLGTGNYEYLARIYDWVLFGRNPLAQTLYLTLLTIGVVIFLMYGWPEVPGPYVHWFNVYTIPPTILFTYAAFARACFSDPGVIDETNVQKACEVYDYDHLIFHPKDCATCKIQKPARSKHCSLCGSCIAKHDHHCIWVNNCVGQKNHKYFLLFLFATIFIAFYATVVIVLIFLGKIHEQGLHNFHYTNQAGRTYKVPMYKVFIYMLHKNVLLGSLAILAVLTGMIVLFFTLGHVLTILNGITTNEGLKWEDIDGLIRQGRLIRNKPKDDPLARQAIIVDKVDPTNADQSDPVQSLEELENIYDRGVWGNLMDLLFPQPI</sequence>
<keyword evidence="2 10" id="KW-0808">Transferase</keyword>
<dbReference type="GO" id="GO:0005794">
    <property type="term" value="C:Golgi apparatus"/>
    <property type="evidence" value="ECO:0007669"/>
    <property type="project" value="TreeGrafter"/>
</dbReference>
<dbReference type="Pfam" id="PF01529">
    <property type="entry name" value="DHHC"/>
    <property type="match status" value="1"/>
</dbReference>
<evidence type="ECO:0000256" key="1">
    <source>
        <dbReference type="ARBA" id="ARBA00004141"/>
    </source>
</evidence>
<feature type="transmembrane region" description="Helical" evidence="10">
    <location>
        <begin position="265"/>
        <end position="293"/>
    </location>
</feature>
<keyword evidence="13" id="KW-1185">Reference proteome</keyword>
<evidence type="ECO:0000256" key="3">
    <source>
        <dbReference type="ARBA" id="ARBA00022692"/>
    </source>
</evidence>
<dbReference type="PANTHER" id="PTHR22883">
    <property type="entry name" value="ZINC FINGER DHHC DOMAIN CONTAINING PROTEIN"/>
    <property type="match status" value="1"/>
</dbReference>
<feature type="transmembrane region" description="Helical" evidence="10">
    <location>
        <begin position="204"/>
        <end position="228"/>
    </location>
</feature>
<dbReference type="FunCoup" id="A0A1Y1Y2E2">
    <property type="interactions" value="359"/>
</dbReference>
<evidence type="ECO:0000256" key="6">
    <source>
        <dbReference type="ARBA" id="ARBA00023139"/>
    </source>
</evidence>
<evidence type="ECO:0000256" key="10">
    <source>
        <dbReference type="RuleBase" id="RU079119"/>
    </source>
</evidence>
<feature type="transmembrane region" description="Helical" evidence="10">
    <location>
        <begin position="83"/>
        <end position="101"/>
    </location>
</feature>
<dbReference type="GO" id="GO:0006612">
    <property type="term" value="P:protein targeting to membrane"/>
    <property type="evidence" value="ECO:0007669"/>
    <property type="project" value="TreeGrafter"/>
</dbReference>
<comment type="caution">
    <text evidence="12">The sequence shown here is derived from an EMBL/GenBank/DDBJ whole genome shotgun (WGS) entry which is preliminary data.</text>
</comment>
<dbReference type="EMBL" id="MCFE01000289">
    <property type="protein sequence ID" value="ORX92160.1"/>
    <property type="molecule type" value="Genomic_DNA"/>
</dbReference>
<keyword evidence="3 10" id="KW-0812">Transmembrane</keyword>
<feature type="domain" description="Palmitoyltransferase DHHC" evidence="11">
    <location>
        <begin position="160"/>
        <end position="304"/>
    </location>
</feature>
<evidence type="ECO:0000256" key="8">
    <source>
        <dbReference type="ARBA" id="ARBA00023315"/>
    </source>
</evidence>
<dbReference type="Proteomes" id="UP000193498">
    <property type="component" value="Unassembled WGS sequence"/>
</dbReference>
<gene>
    <name evidence="12" type="ORF">K493DRAFT_45293</name>
</gene>
<accession>A0A1Y1Y2E2</accession>
<dbReference type="PROSITE" id="PS50216">
    <property type="entry name" value="DHHC"/>
    <property type="match status" value="1"/>
</dbReference>
<dbReference type="AlphaFoldDB" id="A0A1Y1Y2E2"/>
<keyword evidence="5 10" id="KW-0472">Membrane</keyword>
<organism evidence="12 13">
    <name type="scientific">Basidiobolus meristosporus CBS 931.73</name>
    <dbReference type="NCBI Taxonomy" id="1314790"/>
    <lineage>
        <taxon>Eukaryota</taxon>
        <taxon>Fungi</taxon>
        <taxon>Fungi incertae sedis</taxon>
        <taxon>Zoopagomycota</taxon>
        <taxon>Entomophthoromycotina</taxon>
        <taxon>Basidiobolomycetes</taxon>
        <taxon>Basidiobolales</taxon>
        <taxon>Basidiobolaceae</taxon>
        <taxon>Basidiobolus</taxon>
    </lineage>
</organism>
<proteinExistence type="inferred from homology"/>
<evidence type="ECO:0000256" key="5">
    <source>
        <dbReference type="ARBA" id="ARBA00023136"/>
    </source>
</evidence>
<dbReference type="EC" id="2.3.1.225" evidence="10"/>
<protein>
    <recommendedName>
        <fullName evidence="10">Palmitoyltransferase</fullName>
        <ecNumber evidence="10">2.3.1.225</ecNumber>
    </recommendedName>
</protein>
<comment type="subcellular location">
    <subcellularLocation>
        <location evidence="1">Membrane</location>
        <topology evidence="1">Multi-pass membrane protein</topology>
    </subcellularLocation>
</comment>
<dbReference type="OrthoDB" id="9909019at2759"/>
<keyword evidence="4 10" id="KW-1133">Transmembrane helix</keyword>
<evidence type="ECO:0000256" key="4">
    <source>
        <dbReference type="ARBA" id="ARBA00022989"/>
    </source>
</evidence>